<dbReference type="InterPro" id="IPR018392">
    <property type="entry name" value="LysM"/>
</dbReference>
<dbReference type="SMART" id="SM00257">
    <property type="entry name" value="LysM"/>
    <property type="match status" value="1"/>
</dbReference>
<organism evidence="5 6">
    <name type="scientific">Neisseria bacilliformis ATCC BAA-1200</name>
    <dbReference type="NCBI Taxonomy" id="888742"/>
    <lineage>
        <taxon>Bacteria</taxon>
        <taxon>Pseudomonadati</taxon>
        <taxon>Pseudomonadota</taxon>
        <taxon>Betaproteobacteria</taxon>
        <taxon>Neisseriales</taxon>
        <taxon>Neisseriaceae</taxon>
        <taxon>Neisseria</taxon>
    </lineage>
</organism>
<keyword evidence="5" id="KW-0449">Lipoprotein</keyword>
<evidence type="ECO:0000256" key="3">
    <source>
        <dbReference type="SAM" id="SignalP"/>
    </source>
</evidence>
<keyword evidence="3" id="KW-0732">Signal</keyword>
<accession>F2BG40</accession>
<evidence type="ECO:0000313" key="5">
    <source>
        <dbReference type="EMBL" id="EGF07161.1"/>
    </source>
</evidence>
<dbReference type="Pfam" id="PF01551">
    <property type="entry name" value="Peptidase_M23"/>
    <property type="match status" value="1"/>
</dbReference>
<dbReference type="GO" id="GO:0004222">
    <property type="term" value="F:metalloendopeptidase activity"/>
    <property type="evidence" value="ECO:0007669"/>
    <property type="project" value="TreeGrafter"/>
</dbReference>
<dbReference type="SUPFAM" id="SSF51261">
    <property type="entry name" value="Duplicated hybrid motif"/>
    <property type="match status" value="1"/>
</dbReference>
<feature type="domain" description="LysM" evidence="4">
    <location>
        <begin position="44"/>
        <end position="88"/>
    </location>
</feature>
<dbReference type="InterPro" id="IPR050570">
    <property type="entry name" value="Cell_wall_metabolism_enzyme"/>
</dbReference>
<keyword evidence="6" id="KW-1185">Reference proteome</keyword>
<dbReference type="Gene3D" id="2.70.70.10">
    <property type="entry name" value="Glucose Permease (Domain IIA)"/>
    <property type="match status" value="1"/>
</dbReference>
<feature type="compositionally biased region" description="Low complexity" evidence="2">
    <location>
        <begin position="246"/>
        <end position="255"/>
    </location>
</feature>
<feature type="compositionally biased region" description="Low complexity" evidence="2">
    <location>
        <begin position="267"/>
        <end position="299"/>
    </location>
</feature>
<sequence>MSAAAASVILCAMSTRFPAFPLLRCAAALVLAACASSSPSSSDGYYRVQRGDTLNRIAARFGQSPATLAKWNNLGDPSKIAVGQRLRVGRNAPAAAPHKPAERGSGSTLAPSNKLRFAPPTPNPVIARFGGGNKGIDFAGQSGDPVRAAAGGRVAYVGDGVRGYGNLVLIAHGNGVITAYAHNSRILVKKGQTVRTGDTVAAMGSSDAERVKLHFEVRISGKAVNPEPYLPPLKAASPVPFPAVPAASAPAAANPPAAPTVQPAPPAAVGTPAAPAVQAAPPMQNMPPEEAASAAAPVQ</sequence>
<evidence type="ECO:0000313" key="6">
    <source>
        <dbReference type="Proteomes" id="UP000004105"/>
    </source>
</evidence>
<dbReference type="EMBL" id="AFAY01000053">
    <property type="protein sequence ID" value="EGF07161.1"/>
    <property type="molecule type" value="Genomic_DNA"/>
</dbReference>
<dbReference type="Gene3D" id="3.10.350.10">
    <property type="entry name" value="LysM domain"/>
    <property type="match status" value="1"/>
</dbReference>
<comment type="similarity">
    <text evidence="1">Belongs to the E.coli NlpD/Haemophilus LppB family.</text>
</comment>
<dbReference type="CDD" id="cd12797">
    <property type="entry name" value="M23_peptidase"/>
    <property type="match status" value="1"/>
</dbReference>
<dbReference type="Proteomes" id="UP000004105">
    <property type="component" value="Unassembled WGS sequence"/>
</dbReference>
<dbReference type="InterPro" id="IPR036779">
    <property type="entry name" value="LysM_dom_sf"/>
</dbReference>
<dbReference type="HOGENOM" id="CLU_029425_0_4_4"/>
<dbReference type="GO" id="GO:0032153">
    <property type="term" value="C:cell division site"/>
    <property type="evidence" value="ECO:0007669"/>
    <property type="project" value="TreeGrafter"/>
</dbReference>
<dbReference type="PANTHER" id="PTHR21666">
    <property type="entry name" value="PEPTIDASE-RELATED"/>
    <property type="match status" value="1"/>
</dbReference>
<dbReference type="GO" id="GO:0009279">
    <property type="term" value="C:cell outer membrane"/>
    <property type="evidence" value="ECO:0007669"/>
    <property type="project" value="TreeGrafter"/>
</dbReference>
<name>F2BG40_9NEIS</name>
<comment type="caution">
    <text evidence="5">The sequence shown here is derived from an EMBL/GenBank/DDBJ whole genome shotgun (WGS) entry which is preliminary data.</text>
</comment>
<feature type="signal peptide" evidence="3">
    <location>
        <begin position="1"/>
        <end position="21"/>
    </location>
</feature>
<dbReference type="InterPro" id="IPR011055">
    <property type="entry name" value="Dup_hybrid_motif"/>
</dbReference>
<feature type="chain" id="PRO_5003275605" evidence="3">
    <location>
        <begin position="22"/>
        <end position="299"/>
    </location>
</feature>
<dbReference type="CDD" id="cd00118">
    <property type="entry name" value="LysM"/>
    <property type="match status" value="1"/>
</dbReference>
<gene>
    <name evidence="5" type="primary">nlpD</name>
    <name evidence="5" type="ORF">HMPREF9123_2697</name>
</gene>
<proteinExistence type="inferred from homology"/>
<feature type="region of interest" description="Disordered" evidence="2">
    <location>
        <begin position="91"/>
        <end position="117"/>
    </location>
</feature>
<dbReference type="STRING" id="267212.GCA_001063965_00941"/>
<protein>
    <submittedName>
        <fullName evidence="5">Lipoprotein NlpD</fullName>
    </submittedName>
</protein>
<evidence type="ECO:0000256" key="2">
    <source>
        <dbReference type="SAM" id="MobiDB-lite"/>
    </source>
</evidence>
<evidence type="ECO:0000259" key="4">
    <source>
        <dbReference type="PROSITE" id="PS51782"/>
    </source>
</evidence>
<feature type="compositionally biased region" description="Pro residues" evidence="2">
    <location>
        <begin position="256"/>
        <end position="266"/>
    </location>
</feature>
<feature type="region of interest" description="Disordered" evidence="2">
    <location>
        <begin position="246"/>
        <end position="299"/>
    </location>
</feature>
<dbReference type="Pfam" id="PF01476">
    <property type="entry name" value="LysM"/>
    <property type="match status" value="1"/>
</dbReference>
<dbReference type="InterPro" id="IPR016047">
    <property type="entry name" value="M23ase_b-sheet_dom"/>
</dbReference>
<reference evidence="5 6" key="1">
    <citation type="submission" date="2011-02" db="EMBL/GenBank/DDBJ databases">
        <authorList>
            <person name="Muzny D."/>
            <person name="Qin X."/>
            <person name="Deng J."/>
            <person name="Jiang H."/>
            <person name="Liu Y."/>
            <person name="Qu J."/>
            <person name="Song X.-Z."/>
            <person name="Zhang L."/>
            <person name="Thornton R."/>
            <person name="Coyle M."/>
            <person name="Francisco L."/>
            <person name="Jackson L."/>
            <person name="Javaid M."/>
            <person name="Korchina V."/>
            <person name="Kovar C."/>
            <person name="Mata R."/>
            <person name="Mathew T."/>
            <person name="Ngo R."/>
            <person name="Nguyen L."/>
            <person name="Nguyen N."/>
            <person name="Okwuonu G."/>
            <person name="Ongeri F."/>
            <person name="Pham C."/>
            <person name="Simmons D."/>
            <person name="Wilczek-Boney K."/>
            <person name="Hale W."/>
            <person name="Jakkamsetti A."/>
            <person name="Pham P."/>
            <person name="Ruth R."/>
            <person name="San Lucas F."/>
            <person name="Warren J."/>
            <person name="Zhang J."/>
            <person name="Zhao Z."/>
            <person name="Zhou C."/>
            <person name="Zhu D."/>
            <person name="Lee S."/>
            <person name="Bess C."/>
            <person name="Blankenburg K."/>
            <person name="Forbes L."/>
            <person name="Fu Q."/>
            <person name="Gubbala S."/>
            <person name="Hirani K."/>
            <person name="Jayaseelan J.C."/>
            <person name="Lara F."/>
            <person name="Munidasa M."/>
            <person name="Palculict T."/>
            <person name="Patil S."/>
            <person name="Pu L.-L."/>
            <person name="Saada N."/>
            <person name="Tang L."/>
            <person name="Weissenberger G."/>
            <person name="Zhu Y."/>
            <person name="Hemphill L."/>
            <person name="Shang Y."/>
            <person name="Youmans B."/>
            <person name="Ayvaz T."/>
            <person name="Ross M."/>
            <person name="Santibanez J."/>
            <person name="Aqrawi P."/>
            <person name="Gross S."/>
            <person name="Joshi V."/>
            <person name="Fowler G."/>
            <person name="Nazareth L."/>
            <person name="Reid J."/>
            <person name="Worley K."/>
            <person name="Petrosino J."/>
            <person name="Highlander S."/>
            <person name="Gibbs R."/>
        </authorList>
    </citation>
    <scope>NUCLEOTIDE SEQUENCE [LARGE SCALE GENOMIC DNA]</scope>
    <source>
        <strain evidence="5 6">ATCC BAA-1200</strain>
    </source>
</reference>
<dbReference type="PANTHER" id="PTHR21666:SF263">
    <property type="entry name" value="MUREIN HYDROLASE ACTIVATOR NLPD"/>
    <property type="match status" value="1"/>
</dbReference>
<dbReference type="PROSITE" id="PS51782">
    <property type="entry name" value="LYSM"/>
    <property type="match status" value="1"/>
</dbReference>
<dbReference type="AlphaFoldDB" id="F2BG40"/>
<evidence type="ECO:0000256" key="1">
    <source>
        <dbReference type="ARBA" id="ARBA00038420"/>
    </source>
</evidence>